<evidence type="ECO:0000259" key="10">
    <source>
        <dbReference type="PROSITE" id="PS50157"/>
    </source>
</evidence>
<accession>A0ABR1AVP5</accession>
<evidence type="ECO:0000259" key="11">
    <source>
        <dbReference type="PROSITE" id="PS51915"/>
    </source>
</evidence>
<dbReference type="PROSITE" id="PS00028">
    <property type="entry name" value="ZINC_FINGER_C2H2_1"/>
    <property type="match status" value="6"/>
</dbReference>
<dbReference type="SMART" id="SM00868">
    <property type="entry name" value="zf-AD"/>
    <property type="match status" value="1"/>
</dbReference>
<feature type="binding site" evidence="8">
    <location>
        <position position="9"/>
    </location>
    <ligand>
        <name>Zn(2+)</name>
        <dbReference type="ChEBI" id="CHEBI:29105"/>
    </ligand>
</feature>
<evidence type="ECO:0000313" key="12">
    <source>
        <dbReference type="EMBL" id="KAK6628027.1"/>
    </source>
</evidence>
<organism evidence="12 13">
    <name type="scientific">Polyplax serrata</name>
    <name type="common">Common mouse louse</name>
    <dbReference type="NCBI Taxonomy" id="468196"/>
    <lineage>
        <taxon>Eukaryota</taxon>
        <taxon>Metazoa</taxon>
        <taxon>Ecdysozoa</taxon>
        <taxon>Arthropoda</taxon>
        <taxon>Hexapoda</taxon>
        <taxon>Insecta</taxon>
        <taxon>Pterygota</taxon>
        <taxon>Neoptera</taxon>
        <taxon>Paraneoptera</taxon>
        <taxon>Psocodea</taxon>
        <taxon>Troctomorpha</taxon>
        <taxon>Phthiraptera</taxon>
        <taxon>Anoplura</taxon>
        <taxon>Polyplacidae</taxon>
        <taxon>Polyplax</taxon>
    </lineage>
</organism>
<evidence type="ECO:0000313" key="13">
    <source>
        <dbReference type="Proteomes" id="UP001359485"/>
    </source>
</evidence>
<name>A0ABR1AVP5_POLSC</name>
<keyword evidence="6" id="KW-0539">Nucleus</keyword>
<evidence type="ECO:0000256" key="9">
    <source>
        <dbReference type="SAM" id="MobiDB-lite"/>
    </source>
</evidence>
<dbReference type="Gene3D" id="3.30.160.60">
    <property type="entry name" value="Classic Zinc Finger"/>
    <property type="match status" value="6"/>
</dbReference>
<dbReference type="PANTHER" id="PTHR24394:SF44">
    <property type="entry name" value="ZINC FINGER PROTEIN 271-LIKE"/>
    <property type="match status" value="1"/>
</dbReference>
<feature type="domain" description="C2H2-type" evidence="10">
    <location>
        <begin position="317"/>
        <end position="344"/>
    </location>
</feature>
<dbReference type="SUPFAM" id="SSF57716">
    <property type="entry name" value="Glucocorticoid receptor-like (DNA-binding domain)"/>
    <property type="match status" value="1"/>
</dbReference>
<dbReference type="InterPro" id="IPR012934">
    <property type="entry name" value="Znf_AD"/>
</dbReference>
<proteinExistence type="predicted"/>
<keyword evidence="13" id="KW-1185">Reference proteome</keyword>
<dbReference type="EMBL" id="JAWJWF010000045">
    <property type="protein sequence ID" value="KAK6628027.1"/>
    <property type="molecule type" value="Genomic_DNA"/>
</dbReference>
<keyword evidence="3" id="KW-0677">Repeat</keyword>
<evidence type="ECO:0000256" key="3">
    <source>
        <dbReference type="ARBA" id="ARBA00022737"/>
    </source>
</evidence>
<feature type="binding site" evidence="8">
    <location>
        <position position="58"/>
    </location>
    <ligand>
        <name>Zn(2+)</name>
        <dbReference type="ChEBI" id="CHEBI:29105"/>
    </ligand>
</feature>
<dbReference type="InterPro" id="IPR013087">
    <property type="entry name" value="Znf_C2H2_type"/>
</dbReference>
<evidence type="ECO:0000256" key="1">
    <source>
        <dbReference type="ARBA" id="ARBA00004123"/>
    </source>
</evidence>
<reference evidence="12 13" key="1">
    <citation type="submission" date="2023-09" db="EMBL/GenBank/DDBJ databases">
        <title>Genomes of two closely related lineages of the louse Polyplax serrata with different host specificities.</title>
        <authorList>
            <person name="Martinu J."/>
            <person name="Tarabai H."/>
            <person name="Stefka J."/>
            <person name="Hypsa V."/>
        </authorList>
    </citation>
    <scope>NUCLEOTIDE SEQUENCE [LARGE SCALE GENOMIC DNA]</scope>
    <source>
        <strain evidence="12">98ZLc_SE</strain>
    </source>
</reference>
<dbReference type="SUPFAM" id="SSF57667">
    <property type="entry name" value="beta-beta-alpha zinc fingers"/>
    <property type="match status" value="3"/>
</dbReference>
<gene>
    <name evidence="12" type="ORF">RUM44_010509</name>
</gene>
<feature type="binding site" evidence="8">
    <location>
        <position position="12"/>
    </location>
    <ligand>
        <name>Zn(2+)</name>
        <dbReference type="ChEBI" id="CHEBI:29105"/>
    </ligand>
</feature>
<feature type="domain" description="ZAD" evidence="11">
    <location>
        <begin position="7"/>
        <end position="85"/>
    </location>
</feature>
<dbReference type="Pfam" id="PF00096">
    <property type="entry name" value="zf-C2H2"/>
    <property type="match status" value="4"/>
</dbReference>
<feature type="domain" description="C2H2-type" evidence="10">
    <location>
        <begin position="233"/>
        <end position="260"/>
    </location>
</feature>
<evidence type="ECO:0000256" key="7">
    <source>
        <dbReference type="PROSITE-ProRule" id="PRU00042"/>
    </source>
</evidence>
<dbReference type="PANTHER" id="PTHR24394">
    <property type="entry name" value="ZINC FINGER PROTEIN"/>
    <property type="match status" value="1"/>
</dbReference>
<dbReference type="PROSITE" id="PS50157">
    <property type="entry name" value="ZINC_FINGER_C2H2_2"/>
    <property type="match status" value="6"/>
</dbReference>
<comment type="caution">
    <text evidence="12">The sequence shown here is derived from an EMBL/GenBank/DDBJ whole genome shotgun (WGS) entry which is preliminary data.</text>
</comment>
<keyword evidence="2 8" id="KW-0479">Metal-binding</keyword>
<feature type="domain" description="C2H2-type" evidence="10">
    <location>
        <begin position="289"/>
        <end position="316"/>
    </location>
</feature>
<protein>
    <submittedName>
        <fullName evidence="12">Uncharacterized protein</fullName>
    </submittedName>
</protein>
<dbReference type="Pfam" id="PF07776">
    <property type="entry name" value="zf-AD"/>
    <property type="match status" value="1"/>
</dbReference>
<feature type="domain" description="C2H2-type" evidence="10">
    <location>
        <begin position="261"/>
        <end position="288"/>
    </location>
</feature>
<dbReference type="Proteomes" id="UP001359485">
    <property type="component" value="Unassembled WGS sequence"/>
</dbReference>
<keyword evidence="4 7" id="KW-0863">Zinc-finger</keyword>
<dbReference type="Gene3D" id="3.40.1800.20">
    <property type="match status" value="1"/>
</dbReference>
<evidence type="ECO:0000256" key="2">
    <source>
        <dbReference type="ARBA" id="ARBA00022723"/>
    </source>
</evidence>
<sequence>MDIHLNKMCRICLKEGDDFKSIFYNDEFASHQISVSSKIMACCSVQVVAGDGLPELICLDCLTQVDIAYDFKEKCQSADATLRRYITLVKPFYPPPEILNEMNVKIEESPGVKVQEKLDSKCNMTEYNVNNAESNSSTVQGNVNKVVENKSKMFAVVNTGNHRKKNREKTEETKQKSQKGGKKCQDEEGVNESDKRKKTKEDKDVKCPICEKTFAYLCILKDHMVQHTGAKPYLCSVCGKSFGHTASLTNHMKTHYSDKPHKCDRCELSFHRRAHLVLHMRTHTGEKPYVCDVCGRDFAQSSYLKEHMRLHSGEKPFVCDICGHGFARKSCLVMHRRVHTGELPYACPECGRAFSQRSQRKRHVKKNHKGSACLRATGELILKDLDMKNKKSNREELMSENSQTENSLALEHTGSDMQRDTSIGVQSYQSSTSNNPMIIYQQDNMSALYPTTVIPLPLIQIQTTLLQ</sequence>
<feature type="domain" description="C2H2-type" evidence="10">
    <location>
        <begin position="345"/>
        <end position="373"/>
    </location>
</feature>
<evidence type="ECO:0000256" key="5">
    <source>
        <dbReference type="ARBA" id="ARBA00022833"/>
    </source>
</evidence>
<evidence type="ECO:0000256" key="8">
    <source>
        <dbReference type="PROSITE-ProRule" id="PRU01263"/>
    </source>
</evidence>
<dbReference type="InterPro" id="IPR036236">
    <property type="entry name" value="Znf_C2H2_sf"/>
</dbReference>
<dbReference type="PROSITE" id="PS51915">
    <property type="entry name" value="ZAD"/>
    <property type="match status" value="1"/>
</dbReference>
<keyword evidence="5 8" id="KW-0862">Zinc</keyword>
<feature type="region of interest" description="Disordered" evidence="9">
    <location>
        <begin position="154"/>
        <end position="198"/>
    </location>
</feature>
<evidence type="ECO:0000256" key="4">
    <source>
        <dbReference type="ARBA" id="ARBA00022771"/>
    </source>
</evidence>
<dbReference type="SMART" id="SM00355">
    <property type="entry name" value="ZnF_C2H2"/>
    <property type="match status" value="6"/>
</dbReference>
<comment type="subcellular location">
    <subcellularLocation>
        <location evidence="1">Nucleus</location>
    </subcellularLocation>
</comment>
<feature type="domain" description="C2H2-type" evidence="10">
    <location>
        <begin position="205"/>
        <end position="232"/>
    </location>
</feature>
<evidence type="ECO:0000256" key="6">
    <source>
        <dbReference type="ARBA" id="ARBA00023242"/>
    </source>
</evidence>
<feature type="binding site" evidence="8">
    <location>
        <position position="61"/>
    </location>
    <ligand>
        <name>Zn(2+)</name>
        <dbReference type="ChEBI" id="CHEBI:29105"/>
    </ligand>
</feature>